<dbReference type="InterPro" id="IPR027417">
    <property type="entry name" value="P-loop_NTPase"/>
</dbReference>
<dbReference type="InterPro" id="IPR033756">
    <property type="entry name" value="YlxH/NBP35"/>
</dbReference>
<keyword evidence="4" id="KW-0408">Iron</keyword>
<organism evidence="7">
    <name type="scientific">marine metagenome</name>
    <dbReference type="NCBI Taxonomy" id="408172"/>
    <lineage>
        <taxon>unclassified sequences</taxon>
        <taxon>metagenomes</taxon>
        <taxon>ecological metagenomes</taxon>
    </lineage>
</organism>
<evidence type="ECO:0000256" key="5">
    <source>
        <dbReference type="ARBA" id="ARBA00023014"/>
    </source>
</evidence>
<dbReference type="GO" id="GO:0016226">
    <property type="term" value="P:iron-sulfur cluster assembly"/>
    <property type="evidence" value="ECO:0007669"/>
    <property type="project" value="InterPro"/>
</dbReference>
<evidence type="ECO:0000256" key="2">
    <source>
        <dbReference type="ARBA" id="ARBA00022741"/>
    </source>
</evidence>
<dbReference type="PANTHER" id="PTHR42961">
    <property type="entry name" value="IRON-SULFUR PROTEIN NUBPL"/>
    <property type="match status" value="1"/>
</dbReference>
<dbReference type="GO" id="GO:0140663">
    <property type="term" value="F:ATP-dependent FeS chaperone activity"/>
    <property type="evidence" value="ECO:0007669"/>
    <property type="project" value="InterPro"/>
</dbReference>
<dbReference type="SUPFAM" id="SSF52540">
    <property type="entry name" value="P-loop containing nucleoside triphosphate hydrolases"/>
    <property type="match status" value="1"/>
</dbReference>
<dbReference type="HAMAP" id="MF_02040">
    <property type="entry name" value="Mrp_NBP35"/>
    <property type="match status" value="1"/>
</dbReference>
<evidence type="ECO:0000313" key="7">
    <source>
        <dbReference type="EMBL" id="SUZ60874.1"/>
    </source>
</evidence>
<keyword evidence="2" id="KW-0547">Nucleotide-binding</keyword>
<dbReference type="InterPro" id="IPR019591">
    <property type="entry name" value="Mrp/NBP35_ATP-bd"/>
</dbReference>
<keyword evidence="3" id="KW-0067">ATP-binding</keyword>
<proteinExistence type="inferred from homology"/>
<dbReference type="FunFam" id="3.40.50.300:FF:001119">
    <property type="entry name" value="Iron-sulfur cluster carrier protein"/>
    <property type="match status" value="1"/>
</dbReference>
<evidence type="ECO:0008006" key="8">
    <source>
        <dbReference type="Google" id="ProtNLM"/>
    </source>
</evidence>
<evidence type="ECO:0000256" key="1">
    <source>
        <dbReference type="ARBA" id="ARBA00022723"/>
    </source>
</evidence>
<dbReference type="GO" id="GO:0051539">
    <property type="term" value="F:4 iron, 4 sulfur cluster binding"/>
    <property type="evidence" value="ECO:0007669"/>
    <property type="project" value="TreeGrafter"/>
</dbReference>
<sequence>MDIEKQFETAFSRITLDNGQPLVSVEPEIVHGCVVNNDFAKITLILPEDSPLRGSLPAQVEAEIKQIQQIERVAIEVLASPPQENDSSQTEPAHAAPQQPQRTAYLQNYEAIIAVASGKGGVGKSTVSVNLALALSQKGYKVSLFDADIYGPSLPIMTGRRGEKPSVAGNRLIPLETFGMHTLSIGNLVEENDAVIWRGPMVHQAIEQLLRDTNWPGGDFMIVDMPPGTGDAQLSISQLIELAGAVIVSTPQDVALIDAIKASQMFSKVEIDILGIVENMSFFACPKCGEETPIFSRHGAEETSKKIQAPFLGAVPIEINVRKGGDEGKPLMASNLDSPATLAFKNIADNLVKVLEEV</sequence>
<feature type="region of interest" description="Disordered" evidence="6">
    <location>
        <begin position="81"/>
        <end position="100"/>
    </location>
</feature>
<keyword evidence="5" id="KW-0411">Iron-sulfur</keyword>
<dbReference type="InterPro" id="IPR044304">
    <property type="entry name" value="NUBPL-like"/>
</dbReference>
<evidence type="ECO:0000256" key="4">
    <source>
        <dbReference type="ARBA" id="ARBA00023004"/>
    </source>
</evidence>
<gene>
    <name evidence="7" type="ORF">METZ01_LOCUS13728</name>
</gene>
<feature type="compositionally biased region" description="Polar residues" evidence="6">
    <location>
        <begin position="82"/>
        <end position="91"/>
    </location>
</feature>
<dbReference type="EMBL" id="UINC01000771">
    <property type="protein sequence ID" value="SUZ60874.1"/>
    <property type="molecule type" value="Genomic_DNA"/>
</dbReference>
<dbReference type="GO" id="GO:0005524">
    <property type="term" value="F:ATP binding"/>
    <property type="evidence" value="ECO:0007669"/>
    <property type="project" value="UniProtKB-KW"/>
</dbReference>
<dbReference type="GO" id="GO:0046872">
    <property type="term" value="F:metal ion binding"/>
    <property type="evidence" value="ECO:0007669"/>
    <property type="project" value="UniProtKB-KW"/>
</dbReference>
<name>A0A381P2W2_9ZZZZ</name>
<dbReference type="AlphaFoldDB" id="A0A381P2W2"/>
<evidence type="ECO:0000256" key="3">
    <source>
        <dbReference type="ARBA" id="ARBA00022840"/>
    </source>
</evidence>
<evidence type="ECO:0000256" key="6">
    <source>
        <dbReference type="SAM" id="MobiDB-lite"/>
    </source>
</evidence>
<reference evidence="7" key="1">
    <citation type="submission" date="2018-05" db="EMBL/GenBank/DDBJ databases">
        <authorList>
            <person name="Lanie J.A."/>
            <person name="Ng W.-L."/>
            <person name="Kazmierczak K.M."/>
            <person name="Andrzejewski T.M."/>
            <person name="Davidsen T.M."/>
            <person name="Wayne K.J."/>
            <person name="Tettelin H."/>
            <person name="Glass J.I."/>
            <person name="Rusch D."/>
            <person name="Podicherti R."/>
            <person name="Tsui H.-C.T."/>
            <person name="Winkler M.E."/>
        </authorList>
    </citation>
    <scope>NUCLEOTIDE SEQUENCE</scope>
</reference>
<accession>A0A381P2W2</accession>
<dbReference type="Pfam" id="PF10609">
    <property type="entry name" value="ParA"/>
    <property type="match status" value="1"/>
</dbReference>
<keyword evidence="1" id="KW-0479">Metal-binding</keyword>
<protein>
    <recommendedName>
        <fullName evidence="8">MIP18 family-like domain-containing protein</fullName>
    </recommendedName>
</protein>
<dbReference type="PANTHER" id="PTHR42961:SF2">
    <property type="entry name" value="IRON-SULFUR PROTEIN NUBPL"/>
    <property type="match status" value="1"/>
</dbReference>
<dbReference type="CDD" id="cd02037">
    <property type="entry name" value="Mrp_NBP35"/>
    <property type="match status" value="1"/>
</dbReference>
<dbReference type="Gene3D" id="3.40.50.300">
    <property type="entry name" value="P-loop containing nucleotide triphosphate hydrolases"/>
    <property type="match status" value="1"/>
</dbReference>